<keyword evidence="2" id="KW-1185">Reference proteome</keyword>
<dbReference type="EMBL" id="JAYLAA010000037">
    <property type="protein sequence ID" value="MEC3876020.1"/>
    <property type="molecule type" value="Genomic_DNA"/>
</dbReference>
<dbReference type="RefSeq" id="WP_326320814.1">
    <property type="nucleotide sequence ID" value="NZ_JAYLAA010000037.1"/>
</dbReference>
<organism evidence="1 2">
    <name type="scientific">Chryseobacterium salviniae</name>
    <dbReference type="NCBI Taxonomy" id="3101750"/>
    <lineage>
        <taxon>Bacteria</taxon>
        <taxon>Pseudomonadati</taxon>
        <taxon>Bacteroidota</taxon>
        <taxon>Flavobacteriia</taxon>
        <taxon>Flavobacteriales</taxon>
        <taxon>Weeksellaceae</taxon>
        <taxon>Chryseobacterium group</taxon>
        <taxon>Chryseobacterium</taxon>
    </lineage>
</organism>
<name>A0ABU6HSI9_9FLAO</name>
<dbReference type="InterPro" id="IPR027417">
    <property type="entry name" value="P-loop_NTPase"/>
</dbReference>
<evidence type="ECO:0000313" key="1">
    <source>
        <dbReference type="EMBL" id="MEC3876020.1"/>
    </source>
</evidence>
<sequence length="522" mass="60543">MENSKKIEIPFEVTDKGKVRFDTYGYIGYTEDLGFRRTKIFGVEHLVRIQDNIVKTVSKSDIIQTALEYLDENFDQKSELEHGVTKYEIKNAWINKARQISEDAALSFMKYEELNPLRDTQEISYFFFKNTVVKVTKDVIAPLSYSDLDSHVMEEQIIQRNFIIRDHLLTSFIPFRQFVHNVAGNIHERMIAFEAMIGYMLHTFQNPALAKAVILLDSVVNEIGLIEGGTGKSLLVRGLSYMRYLCNISGKDFSSSSGFAFQRVTPFTSIVAINDIKDNQNFEGFFGRITDGFTISRKYKHDIFIAFAYGPKMIITSNYYVKSPSGNSTERRKHEIELSPHYGKDLTVYDDFGHHFFDDWNEEQWLGFDHYMLYCVQLYLEKGLVKAPSINLELRKLISEVGLELVEFLDQVLLTKTKLHKKELFAEFRKESTGSGRYQLSLRGFTIRLKKYLEYKGISYVETPSNTKVFIEIITEETKEKQSLLTINDIKTDYKTVDTANKMTRLVNQLQKFFSTENTPKN</sequence>
<proteinExistence type="predicted"/>
<dbReference type="Proteomes" id="UP001348397">
    <property type="component" value="Unassembled WGS sequence"/>
</dbReference>
<dbReference type="Gene3D" id="3.40.50.300">
    <property type="entry name" value="P-loop containing nucleotide triphosphate hydrolases"/>
    <property type="match status" value="1"/>
</dbReference>
<evidence type="ECO:0000313" key="2">
    <source>
        <dbReference type="Proteomes" id="UP001348397"/>
    </source>
</evidence>
<protein>
    <submittedName>
        <fullName evidence="1">Primase-helicase family protein</fullName>
    </submittedName>
</protein>
<gene>
    <name evidence="1" type="ORF">SOP96_09885</name>
</gene>
<reference evidence="1 2" key="1">
    <citation type="submission" date="2024-01" db="EMBL/GenBank/DDBJ databases">
        <title>Chryseobacterium sp. T9W2-O.</title>
        <authorList>
            <person name="Maltman C."/>
        </authorList>
    </citation>
    <scope>NUCLEOTIDE SEQUENCE [LARGE SCALE GENOMIC DNA]</scope>
    <source>
        <strain evidence="1 2">T9W2-O</strain>
    </source>
</reference>
<accession>A0ABU6HSI9</accession>
<comment type="caution">
    <text evidence="1">The sequence shown here is derived from an EMBL/GenBank/DDBJ whole genome shotgun (WGS) entry which is preliminary data.</text>
</comment>